<comment type="caution">
    <text evidence="2">The sequence shown here is derived from an EMBL/GenBank/DDBJ whole genome shotgun (WGS) entry which is preliminary data.</text>
</comment>
<proteinExistence type="predicted"/>
<evidence type="ECO:0000256" key="1">
    <source>
        <dbReference type="SAM" id="MobiDB-lite"/>
    </source>
</evidence>
<dbReference type="AlphaFoldDB" id="A0A1Y2I3E2"/>
<dbReference type="Proteomes" id="UP000193411">
    <property type="component" value="Unassembled WGS sequence"/>
</dbReference>
<dbReference type="EMBL" id="MCFL01000001">
    <property type="protein sequence ID" value="ORZ41398.1"/>
    <property type="molecule type" value="Genomic_DNA"/>
</dbReference>
<keyword evidence="3" id="KW-1185">Reference proteome</keyword>
<evidence type="ECO:0000313" key="3">
    <source>
        <dbReference type="Proteomes" id="UP000193411"/>
    </source>
</evidence>
<accession>A0A1Y2I3E2</accession>
<evidence type="ECO:0000313" key="2">
    <source>
        <dbReference type="EMBL" id="ORZ41398.1"/>
    </source>
</evidence>
<feature type="region of interest" description="Disordered" evidence="1">
    <location>
        <begin position="114"/>
        <end position="138"/>
    </location>
</feature>
<reference evidence="2 3" key="1">
    <citation type="submission" date="2016-07" db="EMBL/GenBank/DDBJ databases">
        <title>Pervasive Adenine N6-methylation of Active Genes in Fungi.</title>
        <authorList>
            <consortium name="DOE Joint Genome Institute"/>
            <person name="Mondo S.J."/>
            <person name="Dannebaum R.O."/>
            <person name="Kuo R.C."/>
            <person name="Labutti K."/>
            <person name="Haridas S."/>
            <person name="Kuo A."/>
            <person name="Salamov A."/>
            <person name="Ahrendt S.R."/>
            <person name="Lipzen A."/>
            <person name="Sullivan W."/>
            <person name="Andreopoulos W.B."/>
            <person name="Clum A."/>
            <person name="Lindquist E."/>
            <person name="Daum C."/>
            <person name="Ramamoorthy G.K."/>
            <person name="Gryganskyi A."/>
            <person name="Culley D."/>
            <person name="Magnuson J.K."/>
            <person name="James T.Y."/>
            <person name="O'Malley M.A."/>
            <person name="Stajich J.E."/>
            <person name="Spatafora J.W."/>
            <person name="Visel A."/>
            <person name="Grigoriev I.V."/>
        </authorList>
    </citation>
    <scope>NUCLEOTIDE SEQUENCE [LARGE SCALE GENOMIC DNA]</scope>
    <source>
        <strain evidence="2 3">PL171</strain>
    </source>
</reference>
<gene>
    <name evidence="2" type="ORF">BCR44DRAFT_1005700</name>
</gene>
<organism evidence="2 3">
    <name type="scientific">Catenaria anguillulae PL171</name>
    <dbReference type="NCBI Taxonomy" id="765915"/>
    <lineage>
        <taxon>Eukaryota</taxon>
        <taxon>Fungi</taxon>
        <taxon>Fungi incertae sedis</taxon>
        <taxon>Blastocladiomycota</taxon>
        <taxon>Blastocladiomycetes</taxon>
        <taxon>Blastocladiales</taxon>
        <taxon>Catenariaceae</taxon>
        <taxon>Catenaria</taxon>
    </lineage>
</organism>
<feature type="region of interest" description="Disordered" evidence="1">
    <location>
        <begin position="55"/>
        <end position="84"/>
    </location>
</feature>
<protein>
    <submittedName>
        <fullName evidence="2">Uncharacterized protein</fullName>
    </submittedName>
</protein>
<feature type="compositionally biased region" description="Low complexity" evidence="1">
    <location>
        <begin position="58"/>
        <end position="84"/>
    </location>
</feature>
<name>A0A1Y2I3E2_9FUNG</name>
<sequence length="196" mass="21427">MGSDIFIAMLFQMGVHERSMLLCGHFQCLSISEFIVLVLDSQLQHSPRLTLQLPNPPSSLAHLPSSSRSCSSSRHALSSHTTASNANASLPANTFASFRNTLLTSTLSIRPARTSRQAAGASFDPHPTDPPSATQTKTISQRHLFCITPSISRLLRFPEPSTTQMSRPCRQPRPLHGMAVSRTTTMLMQSRGIRAC</sequence>